<keyword evidence="1" id="KW-0472">Membrane</keyword>
<reference evidence="3" key="1">
    <citation type="submission" date="2016-05" db="EMBL/GenBank/DDBJ databases">
        <title>Comparative genomics of biotechnologically important yeasts.</title>
        <authorList>
            <consortium name="DOE Joint Genome Institute"/>
            <person name="Riley R."/>
            <person name="Haridas S."/>
            <person name="Wolfe K.H."/>
            <person name="Lopes M.R."/>
            <person name="Hittinger C.T."/>
            <person name="Goker M."/>
            <person name="Salamov A."/>
            <person name="Wisecaver J."/>
            <person name="Long T.M."/>
            <person name="Aerts A.L."/>
            <person name="Barry K."/>
            <person name="Choi C."/>
            <person name="Clum A."/>
            <person name="Coughlan A.Y."/>
            <person name="Deshpande S."/>
            <person name="Douglass A.P."/>
            <person name="Hanson S.J."/>
            <person name="Klenk H.-P."/>
            <person name="Labutti K."/>
            <person name="Lapidus A."/>
            <person name="Lindquist E."/>
            <person name="Lipzen A."/>
            <person name="Meier-Kolthoff J.P."/>
            <person name="Ohm R.A."/>
            <person name="Otillar R.P."/>
            <person name="Pangilinan J."/>
            <person name="Peng Y."/>
            <person name="Rokas A."/>
            <person name="Rosa C.A."/>
            <person name="Scheuner C."/>
            <person name="Sibirny A.A."/>
            <person name="Slot J.C."/>
            <person name="Stielow J.B."/>
            <person name="Sun H."/>
            <person name="Kurtzman C.P."/>
            <person name="Blackwell M."/>
            <person name="Grigoriev I.V."/>
            <person name="Jeffries T.W."/>
        </authorList>
    </citation>
    <scope>NUCLEOTIDE SEQUENCE [LARGE SCALE GENOMIC DNA]</scope>
    <source>
        <strain evidence="3">NRRL Y-12698</strain>
    </source>
</reference>
<organism evidence="2 3">
    <name type="scientific">Babjeviella inositovora NRRL Y-12698</name>
    <dbReference type="NCBI Taxonomy" id="984486"/>
    <lineage>
        <taxon>Eukaryota</taxon>
        <taxon>Fungi</taxon>
        <taxon>Dikarya</taxon>
        <taxon>Ascomycota</taxon>
        <taxon>Saccharomycotina</taxon>
        <taxon>Pichiomycetes</taxon>
        <taxon>Serinales incertae sedis</taxon>
        <taxon>Babjeviella</taxon>
    </lineage>
</organism>
<proteinExistence type="predicted"/>
<keyword evidence="1" id="KW-0812">Transmembrane</keyword>
<evidence type="ECO:0000313" key="2">
    <source>
        <dbReference type="EMBL" id="ODQ81750.1"/>
    </source>
</evidence>
<evidence type="ECO:0000256" key="1">
    <source>
        <dbReference type="SAM" id="Phobius"/>
    </source>
</evidence>
<gene>
    <name evidence="2" type="ORF">BABINDRAFT_174361</name>
</gene>
<dbReference type="Pfam" id="PF05821">
    <property type="entry name" value="NDUF_B8"/>
    <property type="match status" value="1"/>
</dbReference>
<dbReference type="RefSeq" id="XP_018987078.1">
    <property type="nucleotide sequence ID" value="XM_019130960.1"/>
</dbReference>
<name>A0A1E3QVR7_9ASCO</name>
<accession>A0A1E3QVR7</accession>
<dbReference type="GO" id="GO:0005739">
    <property type="term" value="C:mitochondrion"/>
    <property type="evidence" value="ECO:0007669"/>
    <property type="project" value="InterPro"/>
</dbReference>
<dbReference type="GeneID" id="30148813"/>
<dbReference type="STRING" id="984486.A0A1E3QVR7"/>
<dbReference type="PANTHER" id="PTHR12840:SF1">
    <property type="entry name" value="NADH DEHYDROGENASE [UBIQUINONE] 1 BETA SUBCOMPLEX SUBUNIT 8, MITOCHONDRIAL"/>
    <property type="match status" value="1"/>
</dbReference>
<feature type="transmembrane region" description="Helical" evidence="1">
    <location>
        <begin position="90"/>
        <end position="112"/>
    </location>
</feature>
<dbReference type="PANTHER" id="PTHR12840">
    <property type="entry name" value="NADH-UBIQUINONE OXIDOREDUCTASE ASHI SUBUNIT"/>
    <property type="match status" value="1"/>
</dbReference>
<dbReference type="EMBL" id="KV454427">
    <property type="protein sequence ID" value="ODQ81750.1"/>
    <property type="molecule type" value="Genomic_DNA"/>
</dbReference>
<protein>
    <submittedName>
        <fullName evidence="2">Uncharacterized protein</fullName>
    </submittedName>
</protein>
<dbReference type="OrthoDB" id="2014058at2759"/>
<sequence>MLARFARPSVRSVSLARFNSHAAPAKATKPAVKEFTQQATQEDYYQLRSPYAKWDDPQNRRNFNEPVSDKYDFYEMWTADVYTTTSDKQAVRWFLTYVGVFAGACYGLSFLFDGKIAMPRNYPYGGLARELGARNAEEAEIYRSHIDKSAPPANFD</sequence>
<keyword evidence="3" id="KW-1185">Reference proteome</keyword>
<evidence type="ECO:0000313" key="3">
    <source>
        <dbReference type="Proteomes" id="UP000094336"/>
    </source>
</evidence>
<keyword evidence="1" id="KW-1133">Transmembrane helix</keyword>
<dbReference type="InterPro" id="IPR008699">
    <property type="entry name" value="NDUFB8"/>
</dbReference>
<dbReference type="AlphaFoldDB" id="A0A1E3QVR7"/>
<dbReference type="Proteomes" id="UP000094336">
    <property type="component" value="Unassembled WGS sequence"/>
</dbReference>